<comment type="caution">
    <text evidence="9">The sequence shown here is derived from an EMBL/GenBank/DDBJ whole genome shotgun (WGS) entry which is preliminary data.</text>
</comment>
<evidence type="ECO:0000256" key="4">
    <source>
        <dbReference type="ARBA" id="ARBA00022989"/>
    </source>
</evidence>
<dbReference type="AlphaFoldDB" id="A0A7K0CKE2"/>
<keyword evidence="3 7" id="KW-0812">Transmembrane</keyword>
<evidence type="ECO:0000313" key="10">
    <source>
        <dbReference type="Proteomes" id="UP000466345"/>
    </source>
</evidence>
<accession>A0A7K0CKE2</accession>
<evidence type="ECO:0000259" key="8">
    <source>
        <dbReference type="Pfam" id="PF06271"/>
    </source>
</evidence>
<sequence length="234" mass="24666">MSDQDPYGSRPPNEGSPYDRPPGSGGPEQGPPSGGSPYDNPPPPGGQSPYGPPPGYPGSDPGYPSAGPGPGYGAPDPRLAGMPPLAGLGKRLLARIIDYLIIYIPVSVLATIFGGFRHFDDANDVGGGWGWGLIGLVAYVVYEGMMLTRSGQTVGKKLMKIRVAMLENGAVPAGNPGWVRAAVYSLPQVVPCLGTLFWLYNVLSCTWDKPYRQCVHDKVAKTVVVEAAPARQAY</sequence>
<evidence type="ECO:0000313" key="9">
    <source>
        <dbReference type="EMBL" id="MQY13975.1"/>
    </source>
</evidence>
<feature type="region of interest" description="Disordered" evidence="6">
    <location>
        <begin position="1"/>
        <end position="75"/>
    </location>
</feature>
<proteinExistence type="predicted"/>
<dbReference type="Proteomes" id="UP000466345">
    <property type="component" value="Unassembled WGS sequence"/>
</dbReference>
<dbReference type="PANTHER" id="PTHR36115">
    <property type="entry name" value="PROLINE-RICH ANTIGEN HOMOLOG-RELATED"/>
    <property type="match status" value="1"/>
</dbReference>
<feature type="compositionally biased region" description="Pro residues" evidence="6">
    <location>
        <begin position="39"/>
        <end position="56"/>
    </location>
</feature>
<dbReference type="InterPro" id="IPR010432">
    <property type="entry name" value="RDD"/>
</dbReference>
<dbReference type="InterPro" id="IPR051791">
    <property type="entry name" value="Pra-immunoreactive"/>
</dbReference>
<evidence type="ECO:0000256" key="7">
    <source>
        <dbReference type="SAM" id="Phobius"/>
    </source>
</evidence>
<feature type="compositionally biased region" description="Low complexity" evidence="6">
    <location>
        <begin position="57"/>
        <end position="66"/>
    </location>
</feature>
<reference evidence="9 10" key="1">
    <citation type="submission" date="2019-10" db="EMBL/GenBank/DDBJ databases">
        <title>Streptomyces smaragdinus sp. nov. and Streptomyces fabii sp. nov., isolated from the gut of fungus growing-termite Macrotermes natalensis.</title>
        <authorList>
            <person name="Schwitalla J."/>
            <person name="Benndorf R."/>
            <person name="Martin K."/>
            <person name="De Beer W."/>
            <person name="Kaster A.-K."/>
            <person name="Vollmers J."/>
            <person name="Poulsen M."/>
            <person name="Beemelmanns C."/>
        </authorList>
    </citation>
    <scope>NUCLEOTIDE SEQUENCE [LARGE SCALE GENOMIC DNA]</scope>
    <source>
        <strain evidence="9 10">RB5</strain>
    </source>
</reference>
<name>A0A7K0CKE2_9ACTN</name>
<dbReference type="Pfam" id="PF06271">
    <property type="entry name" value="RDD"/>
    <property type="match status" value="1"/>
</dbReference>
<gene>
    <name evidence="9" type="ORF">SRB5_41350</name>
</gene>
<keyword evidence="4 7" id="KW-1133">Transmembrane helix</keyword>
<feature type="domain" description="RDD" evidence="8">
    <location>
        <begin position="85"/>
        <end position="221"/>
    </location>
</feature>
<organism evidence="9 10">
    <name type="scientific">Streptomyces smaragdinus</name>
    <dbReference type="NCBI Taxonomy" id="2585196"/>
    <lineage>
        <taxon>Bacteria</taxon>
        <taxon>Bacillati</taxon>
        <taxon>Actinomycetota</taxon>
        <taxon>Actinomycetes</taxon>
        <taxon>Kitasatosporales</taxon>
        <taxon>Streptomycetaceae</taxon>
        <taxon>Streptomyces</taxon>
    </lineage>
</organism>
<evidence type="ECO:0000256" key="6">
    <source>
        <dbReference type="SAM" id="MobiDB-lite"/>
    </source>
</evidence>
<dbReference type="PANTHER" id="PTHR36115:SF4">
    <property type="entry name" value="MEMBRANE PROTEIN"/>
    <property type="match status" value="1"/>
</dbReference>
<feature type="transmembrane region" description="Helical" evidence="7">
    <location>
        <begin position="96"/>
        <end position="116"/>
    </location>
</feature>
<dbReference type="EMBL" id="WEGJ01000016">
    <property type="protein sequence ID" value="MQY13975.1"/>
    <property type="molecule type" value="Genomic_DNA"/>
</dbReference>
<keyword evidence="5 7" id="KW-0472">Membrane</keyword>
<evidence type="ECO:0000256" key="3">
    <source>
        <dbReference type="ARBA" id="ARBA00022692"/>
    </source>
</evidence>
<dbReference type="RefSeq" id="WP_153454157.1">
    <property type="nucleotide sequence ID" value="NZ_WEGJ01000016.1"/>
</dbReference>
<evidence type="ECO:0000256" key="5">
    <source>
        <dbReference type="ARBA" id="ARBA00023136"/>
    </source>
</evidence>
<keyword evidence="10" id="KW-1185">Reference proteome</keyword>
<comment type="subcellular location">
    <subcellularLocation>
        <location evidence="1">Cell membrane</location>
        <topology evidence="1">Multi-pass membrane protein</topology>
    </subcellularLocation>
</comment>
<keyword evidence="2" id="KW-1003">Cell membrane</keyword>
<dbReference type="GO" id="GO:0005886">
    <property type="term" value="C:plasma membrane"/>
    <property type="evidence" value="ECO:0007669"/>
    <property type="project" value="UniProtKB-SubCell"/>
</dbReference>
<feature type="transmembrane region" description="Helical" evidence="7">
    <location>
        <begin position="128"/>
        <end position="147"/>
    </location>
</feature>
<evidence type="ECO:0000256" key="1">
    <source>
        <dbReference type="ARBA" id="ARBA00004651"/>
    </source>
</evidence>
<evidence type="ECO:0000256" key="2">
    <source>
        <dbReference type="ARBA" id="ARBA00022475"/>
    </source>
</evidence>
<protein>
    <recommendedName>
        <fullName evidence="8">RDD domain-containing protein</fullName>
    </recommendedName>
</protein>
<dbReference type="OrthoDB" id="9774993at2"/>